<dbReference type="SUPFAM" id="SSF56194">
    <property type="entry name" value="Uridine diphospho-N-Acetylenolpyruvylglucosamine reductase, MurB, C-terminal domain"/>
    <property type="match status" value="1"/>
</dbReference>
<dbReference type="Proteomes" id="UP000452235">
    <property type="component" value="Unassembled WGS sequence"/>
</dbReference>
<dbReference type="Pfam" id="PF01565">
    <property type="entry name" value="FAD_binding_4"/>
    <property type="match status" value="1"/>
</dbReference>
<dbReference type="PANTHER" id="PTHR21071">
    <property type="entry name" value="UDP-N-ACETYLENOLPYRUVOYLGLUCOSAMINE REDUCTASE"/>
    <property type="match status" value="1"/>
</dbReference>
<keyword evidence="11" id="KW-0133">Cell shape</keyword>
<keyword evidence="14" id="KW-0131">Cell cycle</keyword>
<comment type="pathway">
    <text evidence="4">Cell wall biogenesis; peptidoglycan biosynthesis.</text>
</comment>
<dbReference type="InterPro" id="IPR003170">
    <property type="entry name" value="MurB"/>
</dbReference>
<evidence type="ECO:0000256" key="12">
    <source>
        <dbReference type="ARBA" id="ARBA00022984"/>
    </source>
</evidence>
<evidence type="ECO:0000256" key="13">
    <source>
        <dbReference type="ARBA" id="ARBA00023002"/>
    </source>
</evidence>
<dbReference type="GO" id="GO:0051301">
    <property type="term" value="P:cell division"/>
    <property type="evidence" value="ECO:0007669"/>
    <property type="project" value="UniProtKB-KW"/>
</dbReference>
<dbReference type="GO" id="GO:0071555">
    <property type="term" value="P:cell wall organization"/>
    <property type="evidence" value="ECO:0007669"/>
    <property type="project" value="UniProtKB-KW"/>
</dbReference>
<dbReference type="InterPro" id="IPR006094">
    <property type="entry name" value="Oxid_FAD_bind_N"/>
</dbReference>
<accession>A0A5M3YT32</accession>
<name>A0A5M3YT32_ASPTE</name>
<dbReference type="GO" id="GO:0008762">
    <property type="term" value="F:UDP-N-acetylmuramate dehydrogenase activity"/>
    <property type="evidence" value="ECO:0007669"/>
    <property type="project" value="UniProtKB-EC"/>
</dbReference>
<dbReference type="InterPro" id="IPR016167">
    <property type="entry name" value="FAD-bd_PCMH_sub1"/>
</dbReference>
<evidence type="ECO:0000256" key="1">
    <source>
        <dbReference type="ARBA" id="ARBA00001974"/>
    </source>
</evidence>
<keyword evidence="18" id="KW-1185">Reference proteome</keyword>
<organism evidence="17 18">
    <name type="scientific">Aspergillus terreus</name>
    <dbReference type="NCBI Taxonomy" id="33178"/>
    <lineage>
        <taxon>Eukaryota</taxon>
        <taxon>Fungi</taxon>
        <taxon>Dikarya</taxon>
        <taxon>Ascomycota</taxon>
        <taxon>Pezizomycotina</taxon>
        <taxon>Eurotiomycetes</taxon>
        <taxon>Eurotiomycetidae</taxon>
        <taxon>Eurotiales</taxon>
        <taxon>Aspergillaceae</taxon>
        <taxon>Aspergillus</taxon>
        <taxon>Aspergillus subgen. Circumdati</taxon>
    </lineage>
</organism>
<comment type="function">
    <text evidence="2">Cell wall formation.</text>
</comment>
<dbReference type="InterPro" id="IPR016169">
    <property type="entry name" value="FAD-bd_PCMH_sub2"/>
</dbReference>
<evidence type="ECO:0000256" key="14">
    <source>
        <dbReference type="ARBA" id="ARBA00023306"/>
    </source>
</evidence>
<dbReference type="VEuPathDB" id="FungiDB:ATEG_00819"/>
<evidence type="ECO:0000256" key="4">
    <source>
        <dbReference type="ARBA" id="ARBA00004752"/>
    </source>
</evidence>
<evidence type="ECO:0000256" key="10">
    <source>
        <dbReference type="ARBA" id="ARBA00022857"/>
    </source>
</evidence>
<dbReference type="Gene3D" id="3.90.78.10">
    <property type="entry name" value="UDP-N-acetylenolpyruvoylglucosamine reductase, C-terminal domain"/>
    <property type="match status" value="1"/>
</dbReference>
<dbReference type="InterPro" id="IPR016166">
    <property type="entry name" value="FAD-bd_PCMH"/>
</dbReference>
<evidence type="ECO:0000313" key="18">
    <source>
        <dbReference type="Proteomes" id="UP000452235"/>
    </source>
</evidence>
<dbReference type="EC" id="1.3.1.98" evidence="5"/>
<evidence type="ECO:0000256" key="8">
    <source>
        <dbReference type="ARBA" id="ARBA00022630"/>
    </source>
</evidence>
<comment type="caution">
    <text evidence="17">The sequence shown here is derived from an EMBL/GenBank/DDBJ whole genome shotgun (WGS) entry which is preliminary data.</text>
</comment>
<keyword evidence="15" id="KW-0961">Cell wall biogenesis/degradation</keyword>
<keyword evidence="7" id="KW-0132">Cell division</keyword>
<keyword evidence="12" id="KW-0573">Peptidoglycan synthesis</keyword>
<proteinExistence type="inferred from homology"/>
<protein>
    <recommendedName>
        <fullName evidence="5">UDP-N-acetylmuramate dehydrogenase</fullName>
        <ecNumber evidence="5">1.3.1.98</ecNumber>
    </recommendedName>
</protein>
<comment type="cofactor">
    <cofactor evidence="1">
        <name>FAD</name>
        <dbReference type="ChEBI" id="CHEBI:57692"/>
    </cofactor>
</comment>
<evidence type="ECO:0000256" key="16">
    <source>
        <dbReference type="ARBA" id="ARBA00048914"/>
    </source>
</evidence>
<dbReference type="Pfam" id="PF02873">
    <property type="entry name" value="MurB_C"/>
    <property type="match status" value="1"/>
</dbReference>
<sequence>MPLHEHFDLRPYNSLKISCVARYFIPIQTIADVRALVQSPTFHASPHLVLGSGTNTLFATGTYNGFVLKNEITGIETVSHTDRHTILRIGGGVLWDELVEYCVDADLGGVENLAAIPGTTGAAPVQNIGAYGVEIASLLENVEAVDLVTGDTHVLSNRDCEFGYRDSVFKHARKDVLIASVTLKLTKAPYHRPNTTYGSIRNVLAAVGVAEPTIQCVAEAVRQIRARKLPDPKILANAGSFFKNPVVDTATSRCLTKLHPQMPLFPQSGRGSMTVPAAFLIQTCGWKGWTDGRLGVYYNHALILVHHGGASGKDVLELAQKISDSVWKRFAIRLQPEVNVVH</sequence>
<keyword evidence="6" id="KW-0963">Cytoplasm</keyword>
<dbReference type="SUPFAM" id="SSF56176">
    <property type="entry name" value="FAD-binding/transporter-associated domain-like"/>
    <property type="match status" value="1"/>
</dbReference>
<dbReference type="NCBIfam" id="TIGR00179">
    <property type="entry name" value="murB"/>
    <property type="match status" value="1"/>
</dbReference>
<dbReference type="InterPro" id="IPR036635">
    <property type="entry name" value="MurB_C_sf"/>
</dbReference>
<dbReference type="InterPro" id="IPR011601">
    <property type="entry name" value="MurB_C"/>
</dbReference>
<dbReference type="GO" id="GO:0005829">
    <property type="term" value="C:cytosol"/>
    <property type="evidence" value="ECO:0007669"/>
    <property type="project" value="TreeGrafter"/>
</dbReference>
<dbReference type="EMBL" id="BLJY01000004">
    <property type="protein sequence ID" value="GFF15053.1"/>
    <property type="molecule type" value="Genomic_DNA"/>
</dbReference>
<evidence type="ECO:0000256" key="6">
    <source>
        <dbReference type="ARBA" id="ARBA00022490"/>
    </source>
</evidence>
<dbReference type="PANTHER" id="PTHR21071:SF4">
    <property type="entry name" value="UDP-N-ACETYLENOLPYRUVOYLGLUCOSAMINE REDUCTASE"/>
    <property type="match status" value="1"/>
</dbReference>
<comment type="catalytic activity">
    <reaction evidence="16">
        <text>UDP-N-acetyl-alpha-D-muramate + NADP(+) = UDP-N-acetyl-3-O-(1-carboxyvinyl)-alpha-D-glucosamine + NADPH + H(+)</text>
        <dbReference type="Rhea" id="RHEA:12248"/>
        <dbReference type="ChEBI" id="CHEBI:15378"/>
        <dbReference type="ChEBI" id="CHEBI:57783"/>
        <dbReference type="ChEBI" id="CHEBI:58349"/>
        <dbReference type="ChEBI" id="CHEBI:68483"/>
        <dbReference type="ChEBI" id="CHEBI:70757"/>
        <dbReference type="EC" id="1.3.1.98"/>
    </reaction>
</comment>
<dbReference type="Gene3D" id="3.30.43.10">
    <property type="entry name" value="Uridine Diphospho-n-acetylenolpyruvylglucosamine Reductase, domain 2"/>
    <property type="match status" value="1"/>
</dbReference>
<keyword evidence="10" id="KW-0521">NADP</keyword>
<evidence type="ECO:0000256" key="11">
    <source>
        <dbReference type="ARBA" id="ARBA00022960"/>
    </source>
</evidence>
<evidence type="ECO:0000256" key="5">
    <source>
        <dbReference type="ARBA" id="ARBA00012518"/>
    </source>
</evidence>
<evidence type="ECO:0000313" key="17">
    <source>
        <dbReference type="EMBL" id="GFF15053.1"/>
    </source>
</evidence>
<dbReference type="NCBIfam" id="NF000755">
    <property type="entry name" value="PRK00046.1"/>
    <property type="match status" value="1"/>
</dbReference>
<dbReference type="HAMAP" id="MF_00037">
    <property type="entry name" value="MurB"/>
    <property type="match status" value="1"/>
</dbReference>
<keyword evidence="9" id="KW-0274">FAD</keyword>
<evidence type="ECO:0000256" key="2">
    <source>
        <dbReference type="ARBA" id="ARBA00003921"/>
    </source>
</evidence>
<dbReference type="AlphaFoldDB" id="A0A5M3YT32"/>
<dbReference type="GO" id="GO:0008360">
    <property type="term" value="P:regulation of cell shape"/>
    <property type="evidence" value="ECO:0007669"/>
    <property type="project" value="UniProtKB-KW"/>
</dbReference>
<keyword evidence="8" id="KW-0285">Flavoprotein</keyword>
<comment type="subcellular location">
    <subcellularLocation>
        <location evidence="3">Cytoplasm</location>
    </subcellularLocation>
</comment>
<reference evidence="17 18" key="1">
    <citation type="submission" date="2020-01" db="EMBL/GenBank/DDBJ databases">
        <title>Aspergillus terreus IFO 6365 whole genome shotgun sequence.</title>
        <authorList>
            <person name="Kanamasa S."/>
            <person name="Takahashi H."/>
        </authorList>
    </citation>
    <scope>NUCLEOTIDE SEQUENCE [LARGE SCALE GENOMIC DNA]</scope>
    <source>
        <strain evidence="17 18">IFO 6365</strain>
    </source>
</reference>
<dbReference type="UniPathway" id="UPA00219"/>
<dbReference type="InterPro" id="IPR036318">
    <property type="entry name" value="FAD-bd_PCMH-like_sf"/>
</dbReference>
<evidence type="ECO:0000256" key="3">
    <source>
        <dbReference type="ARBA" id="ARBA00004496"/>
    </source>
</evidence>
<evidence type="ECO:0000256" key="7">
    <source>
        <dbReference type="ARBA" id="ARBA00022618"/>
    </source>
</evidence>
<dbReference type="Gene3D" id="3.30.465.10">
    <property type="match status" value="1"/>
</dbReference>
<dbReference type="GO" id="GO:0071949">
    <property type="term" value="F:FAD binding"/>
    <property type="evidence" value="ECO:0007669"/>
    <property type="project" value="InterPro"/>
</dbReference>
<gene>
    <name evidence="17" type="ORF">ATEIFO6365_0004017200</name>
</gene>
<dbReference type="OrthoDB" id="66620at2759"/>
<evidence type="ECO:0000256" key="15">
    <source>
        <dbReference type="ARBA" id="ARBA00023316"/>
    </source>
</evidence>
<keyword evidence="13" id="KW-0560">Oxidoreductase</keyword>
<dbReference type="PROSITE" id="PS51387">
    <property type="entry name" value="FAD_PCMH"/>
    <property type="match status" value="1"/>
</dbReference>
<evidence type="ECO:0000256" key="9">
    <source>
        <dbReference type="ARBA" id="ARBA00022827"/>
    </source>
</evidence>